<dbReference type="OrthoDB" id="5863459at2759"/>
<keyword evidence="1" id="KW-0472">Membrane</keyword>
<protein>
    <submittedName>
        <fullName evidence="2 4">Uncharacterized protein</fullName>
    </submittedName>
</protein>
<gene>
    <name evidence="2" type="ORF">GPUH_LOCUS11988</name>
</gene>
<name>A0A183DTE7_9BILA</name>
<proteinExistence type="predicted"/>
<dbReference type="AlphaFoldDB" id="A0A183DTE7"/>
<organism evidence="4">
    <name type="scientific">Gongylonema pulchrum</name>
    <dbReference type="NCBI Taxonomy" id="637853"/>
    <lineage>
        <taxon>Eukaryota</taxon>
        <taxon>Metazoa</taxon>
        <taxon>Ecdysozoa</taxon>
        <taxon>Nematoda</taxon>
        <taxon>Chromadorea</taxon>
        <taxon>Rhabditida</taxon>
        <taxon>Spirurina</taxon>
        <taxon>Spiruromorpha</taxon>
        <taxon>Spiruroidea</taxon>
        <taxon>Gongylonematidae</taxon>
        <taxon>Gongylonema</taxon>
    </lineage>
</organism>
<evidence type="ECO:0000313" key="2">
    <source>
        <dbReference type="EMBL" id="VDN19645.1"/>
    </source>
</evidence>
<evidence type="ECO:0000313" key="3">
    <source>
        <dbReference type="Proteomes" id="UP000271098"/>
    </source>
</evidence>
<evidence type="ECO:0000256" key="1">
    <source>
        <dbReference type="SAM" id="Phobius"/>
    </source>
</evidence>
<reference evidence="2 3" key="2">
    <citation type="submission" date="2018-11" db="EMBL/GenBank/DDBJ databases">
        <authorList>
            <consortium name="Pathogen Informatics"/>
        </authorList>
    </citation>
    <scope>NUCLEOTIDE SEQUENCE [LARGE SCALE GENOMIC DNA]</scope>
</reference>
<dbReference type="WBParaSite" id="GPUH_0001200201-mRNA-1">
    <property type="protein sequence ID" value="GPUH_0001200201-mRNA-1"/>
    <property type="gene ID" value="GPUH_0001200201"/>
</dbReference>
<dbReference type="EMBL" id="UYRT01078956">
    <property type="protein sequence ID" value="VDN19645.1"/>
    <property type="molecule type" value="Genomic_DNA"/>
</dbReference>
<dbReference type="Proteomes" id="UP000271098">
    <property type="component" value="Unassembled WGS sequence"/>
</dbReference>
<reference evidence="4" key="1">
    <citation type="submission" date="2016-06" db="UniProtKB">
        <authorList>
            <consortium name="WormBaseParasite"/>
        </authorList>
    </citation>
    <scope>IDENTIFICATION</scope>
</reference>
<accession>A0A183DTE7</accession>
<keyword evidence="1" id="KW-1133">Transmembrane helix</keyword>
<sequence>MLLESVIADAVFSMNSGRKWIKYDLSDFKRQPQSANTFDSWAWLLSLLRVMFFIVGTFILLITTCALCGFACMLSSVVRDDYYNRRQIRQRDEERHNFEEQFGDAGIVGDCFATENEQFLN</sequence>
<evidence type="ECO:0000313" key="4">
    <source>
        <dbReference type="WBParaSite" id="GPUH_0001200201-mRNA-1"/>
    </source>
</evidence>
<feature type="transmembrane region" description="Helical" evidence="1">
    <location>
        <begin position="50"/>
        <end position="78"/>
    </location>
</feature>
<keyword evidence="1" id="KW-0812">Transmembrane</keyword>
<keyword evidence="3" id="KW-1185">Reference proteome</keyword>